<keyword evidence="3" id="KW-0677">Repeat</keyword>
<dbReference type="Gene3D" id="1.20.5.190">
    <property type="match status" value="7"/>
</dbReference>
<dbReference type="InterPro" id="IPR036872">
    <property type="entry name" value="CH_dom_sf"/>
</dbReference>
<dbReference type="PANTHER" id="PTHR22706:SF1">
    <property type="entry name" value="ASSEMBLY FACTOR FOR SPINDLE MICROTUBULES"/>
    <property type="match status" value="1"/>
</dbReference>
<dbReference type="OMA" id="ITIQNWY"/>
<dbReference type="Gramene" id="KVH89621">
    <property type="protein sequence ID" value="KVH89621"/>
    <property type="gene ID" value="Ccrd_008397"/>
</dbReference>
<dbReference type="EMBL" id="LEKV01005195">
    <property type="protein sequence ID" value="KVH89621.1"/>
    <property type="molecule type" value="Genomic_DNA"/>
</dbReference>
<dbReference type="PANTHER" id="PTHR22706">
    <property type="entry name" value="ASSEMBLY FACTOR FOR SPINDLE MICROTUBULES"/>
    <property type="match status" value="1"/>
</dbReference>
<name>A0A124SB60_CYNCS</name>
<dbReference type="GO" id="GO:0000278">
    <property type="term" value="P:mitotic cell cycle"/>
    <property type="evidence" value="ECO:0007669"/>
    <property type="project" value="TreeGrafter"/>
</dbReference>
<comment type="subcellular location">
    <subcellularLocation>
        <location evidence="1">Cytoplasm</location>
    </subcellularLocation>
</comment>
<sequence>MEPKQQPQQHKQQIPSSPLPNSSSSSSLLLRDISNYKTPKPKRPFLINPSFDVESPCSQFFTALKRTPKSSNSTVGRRPRCSFAAKKLKAIEIEQSISSRKTQTNKEKSLKSLAKSLTVWLNFLFENPRSCGVEVSRFTGEDSSDGPSVVFLGAKRDSVSHGGVEVDREWRGPKRRKDTLWVHKGEMENQFSSSIYSRLQASLGDVCSLDDMKERMTLYLSLTSCKEIFDNIDEGRLKMKAHCPIVTDVGMKEKALKILMGYNPVWLRIGLYIIFGGESLLPNPNTDMDSEQEVSFLKMVAEKLFFSHSGLAKAYIYNKLVDGLYRPGYYEKLGSVILKKFLLLALILDRAKSQSSLPISYGVDGIDGGSPSLFTPRATIKSSSEVISDFLSSDVMHGVGNLLAHLMIIGYKVSYQQNPLVKYVFKVADLFNDLQDGILLCRVIQLLQHDPSILKKVVVPSDDRKKNLVNCEISVQYLKQIGVPLCDEDGTEIIAEDIVNGDKELIISLLWNMFVHLQLPLLVNNKLDLKETNEVSIMSTSDYVDAVHNFLLSQKLTTLLGNFPEVLQVSDILEYKGACNERDRKCIRRDRVLGNHEEQFTVDETCQHGSRDKERNFKAIMSWWQEMAQHNSKANVKPAVSFLQAFMRVWLMVKNTSAIGKLNMIKIQEPLYDGTKLSKRFSKYLVDRHAFIKLRRSVVIIQRAMRYWTAQKCQTNAAIIIQKCVRGCVARSIYVRTNEIQMKAALRIQVAWRNHVNESIHNHRQSAATLIQTCYRCWLLRKSFLNQKQAAIKIQTCYRGYILRKSFLNKKQAITVVQSYYRGFLLRKSFLDQKQAAIRIQTHYRGKILRKSFVNQKQAATKIQSHYRGWFSRNSFLNQKQAAARIQSLYRGWFSRNSFLRMKQAVTKLQRLYRIRKSLRNFEHYKLEIKSAVTIQSHARGWIARRVAFRHRCFIVLIQSFFRVWLTRREFVLQKEAAIKIQSAFRRFKCFKAFNCYTDATIVIQQSVRGCIARKRLLGCNHDAPKDCFDNHELKTYAIIIQSGVRGWIARRKTAQKRRTKSAIVIQSWVRGWIARKTMAQRRHRIVLIQSYWKGYIERKHSRGKLSDIRLRVQKSAANVLRHAISIFRNLTRYPHLTDVLIDTRGSVSRSLVFLQEI</sequence>
<dbReference type="STRING" id="59895.A0A124SB60"/>
<evidence type="ECO:0000259" key="6">
    <source>
        <dbReference type="PROSITE" id="PS50021"/>
    </source>
</evidence>
<accession>A0A124SB60</accession>
<evidence type="ECO:0000256" key="1">
    <source>
        <dbReference type="ARBA" id="ARBA00004496"/>
    </source>
</evidence>
<dbReference type="InterPro" id="IPR000048">
    <property type="entry name" value="IQ_motif_EF-hand-BS"/>
</dbReference>
<dbReference type="Proteomes" id="UP000243975">
    <property type="component" value="Unassembled WGS sequence"/>
</dbReference>
<protein>
    <submittedName>
        <fullName evidence="7">Calponin homology domain-containing protein</fullName>
    </submittedName>
</protein>
<evidence type="ECO:0000256" key="4">
    <source>
        <dbReference type="ARBA" id="ARBA00022860"/>
    </source>
</evidence>
<comment type="caution">
    <text evidence="7">The sequence shown here is derived from an EMBL/GenBank/DDBJ whole genome shotgun (WGS) entry which is preliminary data.</text>
</comment>
<evidence type="ECO:0000313" key="8">
    <source>
        <dbReference type="Proteomes" id="UP000243975"/>
    </source>
</evidence>
<dbReference type="InterPro" id="IPR051185">
    <property type="entry name" value="ASPM"/>
</dbReference>
<dbReference type="SMART" id="SM00015">
    <property type="entry name" value="IQ"/>
    <property type="match status" value="16"/>
</dbReference>
<keyword evidence="8" id="KW-1185">Reference proteome</keyword>
<dbReference type="Pfam" id="PF00612">
    <property type="entry name" value="IQ"/>
    <property type="match status" value="14"/>
</dbReference>
<dbReference type="InterPro" id="IPR001715">
    <property type="entry name" value="CH_dom"/>
</dbReference>
<keyword evidence="2" id="KW-0963">Cytoplasm</keyword>
<dbReference type="CDD" id="cd23767">
    <property type="entry name" value="IQCD"/>
    <property type="match status" value="1"/>
</dbReference>
<proteinExistence type="predicted"/>
<dbReference type="SUPFAM" id="SSF47576">
    <property type="entry name" value="Calponin-homology domain, CH-domain"/>
    <property type="match status" value="1"/>
</dbReference>
<organism evidence="7 8">
    <name type="scientific">Cynara cardunculus var. scolymus</name>
    <name type="common">Globe artichoke</name>
    <name type="synonym">Cynara scolymus</name>
    <dbReference type="NCBI Taxonomy" id="59895"/>
    <lineage>
        <taxon>Eukaryota</taxon>
        <taxon>Viridiplantae</taxon>
        <taxon>Streptophyta</taxon>
        <taxon>Embryophyta</taxon>
        <taxon>Tracheophyta</taxon>
        <taxon>Spermatophyta</taxon>
        <taxon>Magnoliopsida</taxon>
        <taxon>eudicotyledons</taxon>
        <taxon>Gunneridae</taxon>
        <taxon>Pentapetalae</taxon>
        <taxon>asterids</taxon>
        <taxon>campanulids</taxon>
        <taxon>Asterales</taxon>
        <taxon>Asteraceae</taxon>
        <taxon>Carduoideae</taxon>
        <taxon>Cardueae</taxon>
        <taxon>Carduinae</taxon>
        <taxon>Cynara</taxon>
    </lineage>
</organism>
<evidence type="ECO:0000313" key="7">
    <source>
        <dbReference type="EMBL" id="KVH89621.1"/>
    </source>
</evidence>
<dbReference type="GO" id="GO:0005737">
    <property type="term" value="C:cytoplasm"/>
    <property type="evidence" value="ECO:0007669"/>
    <property type="project" value="UniProtKB-SubCell"/>
</dbReference>
<evidence type="ECO:0000256" key="3">
    <source>
        <dbReference type="ARBA" id="ARBA00022737"/>
    </source>
</evidence>
<dbReference type="GO" id="GO:0007051">
    <property type="term" value="P:spindle organization"/>
    <property type="evidence" value="ECO:0007669"/>
    <property type="project" value="TreeGrafter"/>
</dbReference>
<dbReference type="PROSITE" id="PS50021">
    <property type="entry name" value="CH"/>
    <property type="match status" value="1"/>
</dbReference>
<dbReference type="SUPFAM" id="SSF52540">
    <property type="entry name" value="P-loop containing nucleoside triphosphate hydrolases"/>
    <property type="match status" value="5"/>
</dbReference>
<dbReference type="GO" id="GO:0051295">
    <property type="term" value="P:establishment of meiotic spindle localization"/>
    <property type="evidence" value="ECO:0007669"/>
    <property type="project" value="TreeGrafter"/>
</dbReference>
<dbReference type="InterPro" id="IPR027417">
    <property type="entry name" value="P-loop_NTPase"/>
</dbReference>
<dbReference type="PROSITE" id="PS50096">
    <property type="entry name" value="IQ"/>
    <property type="match status" value="12"/>
</dbReference>
<dbReference type="Gene3D" id="1.10.418.10">
    <property type="entry name" value="Calponin-like domain"/>
    <property type="match status" value="1"/>
</dbReference>
<dbReference type="GO" id="GO:0005516">
    <property type="term" value="F:calmodulin binding"/>
    <property type="evidence" value="ECO:0007669"/>
    <property type="project" value="UniProtKB-KW"/>
</dbReference>
<evidence type="ECO:0000256" key="5">
    <source>
        <dbReference type="SAM" id="MobiDB-lite"/>
    </source>
</evidence>
<feature type="region of interest" description="Disordered" evidence="5">
    <location>
        <begin position="1"/>
        <end position="42"/>
    </location>
</feature>
<feature type="compositionally biased region" description="Low complexity" evidence="5">
    <location>
        <begin position="1"/>
        <end position="30"/>
    </location>
</feature>
<keyword evidence="4" id="KW-0112">Calmodulin-binding</keyword>
<feature type="domain" description="Calponin-homology (CH)" evidence="6">
    <location>
        <begin position="406"/>
        <end position="518"/>
    </location>
</feature>
<gene>
    <name evidence="7" type="ORF">Ccrd_008397</name>
</gene>
<dbReference type="GO" id="GO:0000922">
    <property type="term" value="C:spindle pole"/>
    <property type="evidence" value="ECO:0007669"/>
    <property type="project" value="TreeGrafter"/>
</dbReference>
<dbReference type="CDD" id="cd21223">
    <property type="entry name" value="CH_ASPM_rpt1"/>
    <property type="match status" value="1"/>
</dbReference>
<evidence type="ECO:0000256" key="2">
    <source>
        <dbReference type="ARBA" id="ARBA00022490"/>
    </source>
</evidence>
<reference evidence="7 8" key="1">
    <citation type="journal article" date="2016" name="Sci. Rep.">
        <title>The genome sequence of the outbreeding globe artichoke constructed de novo incorporating a phase-aware low-pass sequencing strategy of F1 progeny.</title>
        <authorList>
            <person name="Scaglione D."/>
            <person name="Reyes-Chin-Wo S."/>
            <person name="Acquadro A."/>
            <person name="Froenicke L."/>
            <person name="Portis E."/>
            <person name="Beitel C."/>
            <person name="Tirone M."/>
            <person name="Mauro R."/>
            <person name="Lo Monaco A."/>
            <person name="Mauromicale G."/>
            <person name="Faccioli P."/>
            <person name="Cattivelli L."/>
            <person name="Rieseberg L."/>
            <person name="Michelmore R."/>
            <person name="Lanteri S."/>
        </authorList>
    </citation>
    <scope>NUCLEOTIDE SEQUENCE [LARGE SCALE GENOMIC DNA]</scope>
    <source>
        <strain evidence="7">2C</strain>
    </source>
</reference>
<dbReference type="AlphaFoldDB" id="A0A124SB60"/>
<dbReference type="Pfam" id="PF00307">
    <property type="entry name" value="CH"/>
    <property type="match status" value="1"/>
</dbReference>